<organism evidence="1 2">
    <name type="scientific">Meloidogyne enterolobii</name>
    <name type="common">Root-knot nematode worm</name>
    <name type="synonym">Meloidogyne mayaguensis</name>
    <dbReference type="NCBI Taxonomy" id="390850"/>
    <lineage>
        <taxon>Eukaryota</taxon>
        <taxon>Metazoa</taxon>
        <taxon>Ecdysozoa</taxon>
        <taxon>Nematoda</taxon>
        <taxon>Chromadorea</taxon>
        <taxon>Rhabditida</taxon>
        <taxon>Tylenchina</taxon>
        <taxon>Tylenchomorpha</taxon>
        <taxon>Tylenchoidea</taxon>
        <taxon>Meloidogynidae</taxon>
        <taxon>Meloidogyninae</taxon>
        <taxon>Meloidogyne</taxon>
    </lineage>
</organism>
<evidence type="ECO:0000313" key="2">
    <source>
        <dbReference type="Proteomes" id="UP001497535"/>
    </source>
</evidence>
<dbReference type="Proteomes" id="UP001497535">
    <property type="component" value="Unassembled WGS sequence"/>
</dbReference>
<protein>
    <submittedName>
        <fullName evidence="1">Uncharacterized protein</fullName>
    </submittedName>
</protein>
<accession>A0ACB0YZP9</accession>
<dbReference type="EMBL" id="CAVMJV010000021">
    <property type="protein sequence ID" value="CAK5069921.1"/>
    <property type="molecule type" value="Genomic_DNA"/>
</dbReference>
<name>A0ACB0YZP9_MELEN</name>
<keyword evidence="2" id="KW-1185">Reference proteome</keyword>
<gene>
    <name evidence="1" type="ORF">MENTE1834_LOCUS18487</name>
</gene>
<proteinExistence type="predicted"/>
<comment type="caution">
    <text evidence="1">The sequence shown here is derived from an EMBL/GenBank/DDBJ whole genome shotgun (WGS) entry which is preliminary data.</text>
</comment>
<sequence>MFFIKFLFFCQILFLIFPFSSPILLNNQRILVESTENNKNEDGSFKIKLLRMELNKIEEETGQSKIEILYEIDEKNEKDCVYTSVYTNNCDNFTFVLHRVKSIINGNKGKKIILIEESFYDLKRFGLSICLKESNGTEQKVKLNTFL</sequence>
<evidence type="ECO:0000313" key="1">
    <source>
        <dbReference type="EMBL" id="CAK5069921.1"/>
    </source>
</evidence>
<reference evidence="1" key="1">
    <citation type="submission" date="2023-11" db="EMBL/GenBank/DDBJ databases">
        <authorList>
            <person name="Poullet M."/>
        </authorList>
    </citation>
    <scope>NUCLEOTIDE SEQUENCE</scope>
    <source>
        <strain evidence="1">E1834</strain>
    </source>
</reference>